<proteinExistence type="predicted"/>
<reference evidence="1" key="2">
    <citation type="journal article" date="2010" name="Nature">
        <title>Comparative genomics reveals mobile pathogenicity chromosomes in Fusarium.</title>
        <authorList>
            <person name="Ma L.J."/>
            <person name="van der Does H.C."/>
            <person name="Borkovich K.A."/>
            <person name="Coleman J.J."/>
            <person name="Daboussi M.J."/>
            <person name="Di Pietro A."/>
            <person name="Dufresne M."/>
            <person name="Freitag M."/>
            <person name="Grabherr M."/>
            <person name="Henrissat B."/>
            <person name="Houterman P.M."/>
            <person name="Kang S."/>
            <person name="Shim W.B."/>
            <person name="Woloshuk C."/>
            <person name="Xie X."/>
            <person name="Xu J.R."/>
            <person name="Antoniw J."/>
            <person name="Baker S.E."/>
            <person name="Bluhm B.H."/>
            <person name="Breakspear A."/>
            <person name="Brown D.W."/>
            <person name="Butchko R.A."/>
            <person name="Chapman S."/>
            <person name="Coulson R."/>
            <person name="Coutinho P.M."/>
            <person name="Danchin E.G."/>
            <person name="Diener A."/>
            <person name="Gale L.R."/>
            <person name="Gardiner D.M."/>
            <person name="Goff S."/>
            <person name="Hammond-Kosack K.E."/>
            <person name="Hilburn K."/>
            <person name="Hua-Van A."/>
            <person name="Jonkers W."/>
            <person name="Kazan K."/>
            <person name="Kodira C.D."/>
            <person name="Koehrsen M."/>
            <person name="Kumar L."/>
            <person name="Lee Y.H."/>
            <person name="Li L."/>
            <person name="Manners J.M."/>
            <person name="Miranda-Saavedra D."/>
            <person name="Mukherjee M."/>
            <person name="Park G."/>
            <person name="Park J."/>
            <person name="Park S.Y."/>
            <person name="Proctor R.H."/>
            <person name="Regev A."/>
            <person name="Ruiz-Roldan M.C."/>
            <person name="Sain D."/>
            <person name="Sakthikumar S."/>
            <person name="Sykes S."/>
            <person name="Schwartz D.C."/>
            <person name="Turgeon B.G."/>
            <person name="Wapinski I."/>
            <person name="Yoder O."/>
            <person name="Young S."/>
            <person name="Zeng Q."/>
            <person name="Zhou S."/>
            <person name="Galagan J."/>
            <person name="Cuomo C.A."/>
            <person name="Kistler H.C."/>
            <person name="Rep M."/>
        </authorList>
    </citation>
    <scope>NUCLEOTIDE SEQUENCE [LARGE SCALE GENOMIC DNA]</scope>
    <source>
        <strain evidence="1">4287</strain>
    </source>
</reference>
<protein>
    <submittedName>
        <fullName evidence="1">Uncharacterized protein</fullName>
    </submittedName>
</protein>
<dbReference type="RefSeq" id="XP_018232795.1">
    <property type="nucleotide sequence ID" value="XM_018397925.1"/>
</dbReference>
<evidence type="ECO:0000313" key="1">
    <source>
        <dbReference type="EMBL" id="KNA94749.1"/>
    </source>
</evidence>
<dbReference type="Proteomes" id="UP000009097">
    <property type="component" value="Unassembled WGS sequence"/>
</dbReference>
<dbReference type="RefSeq" id="XP_018232796.1">
    <property type="nucleotide sequence ID" value="XM_018397926.1"/>
</dbReference>
<gene>
    <name evidence="1" type="ORF">FOXG_17915</name>
</gene>
<sequence>MIPFISNNIFAITKSSFLSNMIMGVSSVQNSRILHHREHTTHLLVKSIIFVYSLKDIPSNNSQLSTHSTWTRWWRNISCDSDGSEPTMTACHSCTKRHALCTCSHRIRRVFHICAARELTLA</sequence>
<dbReference type="VEuPathDB" id="FungiDB:FOXG_17915"/>
<dbReference type="EMBL" id="DS231696">
    <property type="protein sequence ID" value="KNA94750.1"/>
    <property type="molecule type" value="Genomic_DNA"/>
</dbReference>
<dbReference type="GeneID" id="28958621"/>
<evidence type="ECO:0000313" key="2">
    <source>
        <dbReference type="Proteomes" id="UP000009097"/>
    </source>
</evidence>
<organism evidence="1 2">
    <name type="scientific">Fusarium oxysporum f. sp. lycopersici (strain 4287 / CBS 123668 / FGSC 9935 / NRRL 34936)</name>
    <name type="common">Fusarium vascular wilt of tomato</name>
    <dbReference type="NCBI Taxonomy" id="426428"/>
    <lineage>
        <taxon>Eukaryota</taxon>
        <taxon>Fungi</taxon>
        <taxon>Dikarya</taxon>
        <taxon>Ascomycota</taxon>
        <taxon>Pezizomycotina</taxon>
        <taxon>Sordariomycetes</taxon>
        <taxon>Hypocreomycetidae</taxon>
        <taxon>Hypocreales</taxon>
        <taxon>Nectriaceae</taxon>
        <taxon>Fusarium</taxon>
        <taxon>Fusarium oxysporum species complex</taxon>
    </lineage>
</organism>
<name>A0A0J9U709_FUSO4</name>
<dbReference type="EMBL" id="DS231696">
    <property type="protein sequence ID" value="KNA94749.1"/>
    <property type="molecule type" value="Genomic_DNA"/>
</dbReference>
<dbReference type="AlphaFoldDB" id="A0A0J9U709"/>
<reference evidence="1" key="1">
    <citation type="submission" date="2007-04" db="EMBL/GenBank/DDBJ databases">
        <authorList>
            <consortium name="The Broad Institute Genome Sequencing Platform"/>
            <person name="Birren B."/>
            <person name="Lander E."/>
            <person name="Galagan J."/>
            <person name="Nusbaum C."/>
            <person name="Devon K."/>
            <person name="Ma L.-J."/>
            <person name="Jaffe D."/>
            <person name="Butler J."/>
            <person name="Alvarez P."/>
            <person name="Gnerre S."/>
            <person name="Grabherr M."/>
            <person name="Kleber M."/>
            <person name="Mauceli E."/>
            <person name="Brockman W."/>
            <person name="MacCallum I.A."/>
            <person name="Young S."/>
            <person name="LaButti K."/>
            <person name="DeCaprio D."/>
            <person name="Crawford M."/>
            <person name="Koehrsen M."/>
            <person name="Engels R."/>
            <person name="Montgomery P."/>
            <person name="Pearson M."/>
            <person name="Howarth C."/>
            <person name="Larson L."/>
            <person name="White J."/>
            <person name="O'Leary S."/>
            <person name="Kodira C."/>
            <person name="Zeng Q."/>
            <person name="Yandava C."/>
            <person name="Alvarado L."/>
            <person name="Kistler C."/>
            <person name="Shim W.-B."/>
            <person name="Kang S."/>
            <person name="Woloshuk C."/>
        </authorList>
    </citation>
    <scope>NUCLEOTIDE SEQUENCE</scope>
    <source>
        <strain evidence="1">4287</strain>
    </source>
</reference>
<accession>A0A0J9U709</accession>
<dbReference type="KEGG" id="fox:FOXG_17915"/>